<proteinExistence type="predicted"/>
<accession>A0A409W7Q7</accession>
<sequence>MERFDNTQTSAIGILDRAVMRPWGHYFEFEGELREPRTSVFWEYLRMDLVKRIADLELKKADIISELNEHSTEGADAAEVKAILESQVKGATKYLIKFQGQLEELGA</sequence>
<dbReference type="AlphaFoldDB" id="A0A409W7Q7"/>
<protein>
    <submittedName>
        <fullName evidence="1">Uncharacterized protein</fullName>
    </submittedName>
</protein>
<keyword evidence="2" id="KW-1185">Reference proteome</keyword>
<dbReference type="Proteomes" id="UP000284842">
    <property type="component" value="Unassembled WGS sequence"/>
</dbReference>
<dbReference type="InParanoid" id="A0A409W7Q7"/>
<evidence type="ECO:0000313" key="2">
    <source>
        <dbReference type="Proteomes" id="UP000284842"/>
    </source>
</evidence>
<organism evidence="1 2">
    <name type="scientific">Panaeolus cyanescens</name>
    <dbReference type="NCBI Taxonomy" id="181874"/>
    <lineage>
        <taxon>Eukaryota</taxon>
        <taxon>Fungi</taxon>
        <taxon>Dikarya</taxon>
        <taxon>Basidiomycota</taxon>
        <taxon>Agaricomycotina</taxon>
        <taxon>Agaricomycetes</taxon>
        <taxon>Agaricomycetidae</taxon>
        <taxon>Agaricales</taxon>
        <taxon>Agaricineae</taxon>
        <taxon>Galeropsidaceae</taxon>
        <taxon>Panaeolus</taxon>
    </lineage>
</organism>
<evidence type="ECO:0000313" key="1">
    <source>
        <dbReference type="EMBL" id="PPQ74538.1"/>
    </source>
</evidence>
<comment type="caution">
    <text evidence="1">The sequence shown here is derived from an EMBL/GenBank/DDBJ whole genome shotgun (WGS) entry which is preliminary data.</text>
</comment>
<dbReference type="EMBL" id="NHTK01005746">
    <property type="protein sequence ID" value="PPQ74538.1"/>
    <property type="molecule type" value="Genomic_DNA"/>
</dbReference>
<reference evidence="1 2" key="1">
    <citation type="journal article" date="2018" name="Evol. Lett.">
        <title>Horizontal gene cluster transfer increased hallucinogenic mushroom diversity.</title>
        <authorList>
            <person name="Reynolds H.T."/>
            <person name="Vijayakumar V."/>
            <person name="Gluck-Thaler E."/>
            <person name="Korotkin H.B."/>
            <person name="Matheny P.B."/>
            <person name="Slot J.C."/>
        </authorList>
    </citation>
    <scope>NUCLEOTIDE SEQUENCE [LARGE SCALE GENOMIC DNA]</scope>
    <source>
        <strain evidence="1 2">2629</strain>
    </source>
</reference>
<gene>
    <name evidence="1" type="ORF">CVT24_000106</name>
</gene>
<name>A0A409W7Q7_9AGAR</name>